<dbReference type="EMBL" id="JAHXZJ010002237">
    <property type="protein sequence ID" value="KAH0547098.1"/>
    <property type="molecule type" value="Genomic_DNA"/>
</dbReference>
<evidence type="ECO:0008006" key="4">
    <source>
        <dbReference type="Google" id="ProtNLM"/>
    </source>
</evidence>
<dbReference type="GO" id="GO:0043565">
    <property type="term" value="F:sequence-specific DNA binding"/>
    <property type="evidence" value="ECO:0007669"/>
    <property type="project" value="TreeGrafter"/>
</dbReference>
<evidence type="ECO:0000256" key="1">
    <source>
        <dbReference type="SAM" id="MobiDB-lite"/>
    </source>
</evidence>
<evidence type="ECO:0000313" key="2">
    <source>
        <dbReference type="EMBL" id="KAH0547098.1"/>
    </source>
</evidence>
<feature type="compositionally biased region" description="Acidic residues" evidence="1">
    <location>
        <begin position="259"/>
        <end position="268"/>
    </location>
</feature>
<dbReference type="GO" id="GO:0019185">
    <property type="term" value="C:snRNA-activating protein complex"/>
    <property type="evidence" value="ECO:0007669"/>
    <property type="project" value="TreeGrafter"/>
</dbReference>
<protein>
    <recommendedName>
        <fullName evidence="4">snRNA-activating protein complex subunit 1</fullName>
    </recommendedName>
</protein>
<accession>A0AAV7ICL3</accession>
<dbReference type="GO" id="GO:0042796">
    <property type="term" value="P:snRNA transcription by RNA polymerase III"/>
    <property type="evidence" value="ECO:0007669"/>
    <property type="project" value="TreeGrafter"/>
</dbReference>
<dbReference type="PANTHER" id="PTHR15131:SF3">
    <property type="entry name" value="SNRNA-ACTIVATING PROTEIN COMPLEX SUBUNIT 1"/>
    <property type="match status" value="1"/>
</dbReference>
<gene>
    <name evidence="2" type="ORF">KQX54_017080</name>
</gene>
<dbReference type="PANTHER" id="PTHR15131">
    <property type="entry name" value="SMALL NUCLEAR RNA ACTIVATING COMPLEX, POLYPEPTIDE 1"/>
    <property type="match status" value="1"/>
</dbReference>
<reference evidence="2 3" key="1">
    <citation type="journal article" date="2021" name="J. Hered.">
        <title>A chromosome-level genome assembly of the parasitoid wasp, Cotesia glomerata (Hymenoptera: Braconidae).</title>
        <authorList>
            <person name="Pinto B.J."/>
            <person name="Weis J.J."/>
            <person name="Gamble T."/>
            <person name="Ode P.J."/>
            <person name="Paul R."/>
            <person name="Zaspel J.M."/>
        </authorList>
    </citation>
    <scope>NUCLEOTIDE SEQUENCE [LARGE SCALE GENOMIC DNA]</scope>
    <source>
        <strain evidence="2">CgM1</strain>
    </source>
</reference>
<name>A0AAV7ICL3_COTGL</name>
<dbReference type="InterPro" id="IPR019188">
    <property type="entry name" value="SNAPC1"/>
</dbReference>
<organism evidence="2 3">
    <name type="scientific">Cotesia glomerata</name>
    <name type="common">Lepidopteran parasitic wasp</name>
    <name type="synonym">Apanteles glomeratus</name>
    <dbReference type="NCBI Taxonomy" id="32391"/>
    <lineage>
        <taxon>Eukaryota</taxon>
        <taxon>Metazoa</taxon>
        <taxon>Ecdysozoa</taxon>
        <taxon>Arthropoda</taxon>
        <taxon>Hexapoda</taxon>
        <taxon>Insecta</taxon>
        <taxon>Pterygota</taxon>
        <taxon>Neoptera</taxon>
        <taxon>Endopterygota</taxon>
        <taxon>Hymenoptera</taxon>
        <taxon>Apocrita</taxon>
        <taxon>Ichneumonoidea</taxon>
        <taxon>Braconidae</taxon>
        <taxon>Microgastrinae</taxon>
        <taxon>Cotesia</taxon>
    </lineage>
</organism>
<sequence length="384" mass="44467">MDAGKTFYCAAGFRNDVIEFISRFISSESHMYEDFVRVWKEMKFFRVFIGRSTRSELMEFCEEALDITKELLLSSKNLIEKIGGLFLLYSIYFSMPLRGPKIRIIMSEWENLIAFKKSLINQKRWDCIMVLNKLVDGNAFAYCLCDNERGLENYYVLKDFMKGNSRPIESQKKKVELLSIFDKVVKEASNYSKLKDKLSYKLGINANKVPMVFTDDTLKEIAKTVKNLDELVKQKANNSDNARRSQRTFCPPVPKNGDENENEREDSEPDYHQDSDSNDDDPDYRARTPESIDAFGADRDENVYVGGNVNKTQAPMVKITKIDESQMKKFCEATGYQDFCDKQVASTSKSDGVNNDFDYLPHIKMEKTHYDSDYSDEDFSLLDY</sequence>
<comment type="caution">
    <text evidence="2">The sequence shown here is derived from an EMBL/GenBank/DDBJ whole genome shotgun (WGS) entry which is preliminary data.</text>
</comment>
<keyword evidence="3" id="KW-1185">Reference proteome</keyword>
<dbReference type="Pfam" id="PF09808">
    <property type="entry name" value="SNAPC1"/>
    <property type="match status" value="1"/>
</dbReference>
<feature type="compositionally biased region" description="Basic and acidic residues" evidence="1">
    <location>
        <begin position="283"/>
        <end position="299"/>
    </location>
</feature>
<proteinExistence type="predicted"/>
<feature type="region of interest" description="Disordered" evidence="1">
    <location>
        <begin position="236"/>
        <end position="299"/>
    </location>
</feature>
<dbReference type="AlphaFoldDB" id="A0AAV7ICL3"/>
<dbReference type="Proteomes" id="UP000826195">
    <property type="component" value="Unassembled WGS sequence"/>
</dbReference>
<evidence type="ECO:0000313" key="3">
    <source>
        <dbReference type="Proteomes" id="UP000826195"/>
    </source>
</evidence>
<dbReference type="GO" id="GO:0042795">
    <property type="term" value="P:snRNA transcription by RNA polymerase II"/>
    <property type="evidence" value="ECO:0007669"/>
    <property type="project" value="TreeGrafter"/>
</dbReference>